<dbReference type="InterPro" id="IPR001077">
    <property type="entry name" value="COMT_C"/>
</dbReference>
<dbReference type="InterPro" id="IPR036390">
    <property type="entry name" value="WH_DNA-bd_sf"/>
</dbReference>
<feature type="domain" description="BVU-1015-like N-terminal dimerisation-like" evidence="5">
    <location>
        <begin position="18"/>
        <end position="82"/>
    </location>
</feature>
<keyword evidence="2" id="KW-0808">Transferase</keyword>
<dbReference type="InterPro" id="IPR029063">
    <property type="entry name" value="SAM-dependent_MTases_sf"/>
</dbReference>
<dbReference type="InterPro" id="IPR016461">
    <property type="entry name" value="COMT-like"/>
</dbReference>
<comment type="caution">
    <text evidence="6">The sequence shown here is derived from an EMBL/GenBank/DDBJ whole genome shotgun (WGS) entry which is preliminary data.</text>
</comment>
<dbReference type="SUPFAM" id="SSF53335">
    <property type="entry name" value="S-adenosyl-L-methionine-dependent methyltransferases"/>
    <property type="match status" value="1"/>
</dbReference>
<evidence type="ECO:0000313" key="7">
    <source>
        <dbReference type="Proteomes" id="UP000014634"/>
    </source>
</evidence>
<gene>
    <name evidence="6" type="ORF">HMPREF9195_00708</name>
</gene>
<dbReference type="AlphaFoldDB" id="A0AA87NT04"/>
<dbReference type="InterPro" id="IPR049480">
    <property type="entry name" value="BVU_1015-like_N"/>
</dbReference>
<reference evidence="6 7" key="1">
    <citation type="submission" date="2013-04" db="EMBL/GenBank/DDBJ databases">
        <title>The Genome Sequence of Treponema medium ATCC 700293.</title>
        <authorList>
            <consortium name="The Broad Institute Genomics Platform"/>
            <person name="Earl A."/>
            <person name="Ward D."/>
            <person name="Feldgarden M."/>
            <person name="Gevers D."/>
            <person name="Leonetti C."/>
            <person name="Blanton J.M."/>
            <person name="Dewhirst F.E."/>
            <person name="Izard J."/>
            <person name="Walker B."/>
            <person name="Young S."/>
            <person name="Zeng Q."/>
            <person name="Gargeya S."/>
            <person name="Fitzgerald M."/>
            <person name="Haas B."/>
            <person name="Abouelleil A."/>
            <person name="Allen A.W."/>
            <person name="Alvarado L."/>
            <person name="Arachchi H.M."/>
            <person name="Berlin A.M."/>
            <person name="Chapman S.B."/>
            <person name="Gainer-Dewar J."/>
            <person name="Goldberg J."/>
            <person name="Griggs A."/>
            <person name="Gujja S."/>
            <person name="Hansen M."/>
            <person name="Howarth C."/>
            <person name="Imamovic A."/>
            <person name="Ireland A."/>
            <person name="Larimer J."/>
            <person name="McCowan C."/>
            <person name="Murphy C."/>
            <person name="Pearson M."/>
            <person name="Poon T.W."/>
            <person name="Priest M."/>
            <person name="Roberts A."/>
            <person name="Saif S."/>
            <person name="Shea T."/>
            <person name="Sisk P."/>
            <person name="Sykes S."/>
            <person name="Wortman J."/>
            <person name="Nusbaum C."/>
            <person name="Birren B."/>
        </authorList>
    </citation>
    <scope>NUCLEOTIDE SEQUENCE [LARGE SCALE GENOMIC DNA]</scope>
    <source>
        <strain evidence="6 7">ATCC 700293</strain>
    </source>
</reference>
<dbReference type="Gene3D" id="3.40.50.150">
    <property type="entry name" value="Vaccinia Virus protein VP39"/>
    <property type="match status" value="1"/>
</dbReference>
<dbReference type="SUPFAM" id="SSF46785">
    <property type="entry name" value="Winged helix' DNA-binding domain"/>
    <property type="match status" value="1"/>
</dbReference>
<accession>A0AA87NT04</accession>
<dbReference type="EMBL" id="ATFE01000004">
    <property type="protein sequence ID" value="EPF29422.1"/>
    <property type="molecule type" value="Genomic_DNA"/>
</dbReference>
<evidence type="ECO:0000256" key="1">
    <source>
        <dbReference type="ARBA" id="ARBA00022603"/>
    </source>
</evidence>
<dbReference type="Gene3D" id="1.20.58.1390">
    <property type="match status" value="1"/>
</dbReference>
<evidence type="ECO:0000256" key="3">
    <source>
        <dbReference type="ARBA" id="ARBA00022691"/>
    </source>
</evidence>
<dbReference type="GO" id="GO:0008171">
    <property type="term" value="F:O-methyltransferase activity"/>
    <property type="evidence" value="ECO:0007669"/>
    <property type="project" value="InterPro"/>
</dbReference>
<dbReference type="Pfam" id="PF21212">
    <property type="entry name" value="Dimerisation2-like_dom"/>
    <property type="match status" value="1"/>
</dbReference>
<evidence type="ECO:0000313" key="6">
    <source>
        <dbReference type="EMBL" id="EPF29422.1"/>
    </source>
</evidence>
<protein>
    <recommendedName>
        <fullName evidence="8">O-methyltransferase domain-containing protein</fullName>
    </recommendedName>
</protein>
<dbReference type="Pfam" id="PF00891">
    <property type="entry name" value="Methyltransf_2"/>
    <property type="match status" value="1"/>
</dbReference>
<feature type="domain" description="O-methyltransferase C-terminal" evidence="4">
    <location>
        <begin position="186"/>
        <end position="324"/>
    </location>
</feature>
<dbReference type="GO" id="GO:0032259">
    <property type="term" value="P:methylation"/>
    <property type="evidence" value="ECO:0007669"/>
    <property type="project" value="UniProtKB-KW"/>
</dbReference>
<evidence type="ECO:0000259" key="4">
    <source>
        <dbReference type="Pfam" id="PF00891"/>
    </source>
</evidence>
<dbReference type="Gene3D" id="1.10.10.10">
    <property type="entry name" value="Winged helix-like DNA-binding domain superfamily/Winged helix DNA-binding domain"/>
    <property type="match status" value="1"/>
</dbReference>
<sequence>MHSYYYEDNLTALQAKFAAQKLAFAPAAFQTAKAMVDLHILQVIEDSKTAGLTIEAIINKTGLSSYTVKLLMEFSLSLELVKIIPKSEPQAYVLGKTGYFLLNDELTQANMNFINDVCYQGLFYLQDSLKTGKPAGLKVFGNWDTIYQGLASLPEQVKKSWFAFDHYYSDSIFGAALPIVFKENPRHIMDIGSNTGKFTKAALSYNNQVLVTMVDLAGQIAMAQNNPELKPFKDRIESYPTNILNPDEQLPSNVDTVWMSQFLDCFSLDEIQGIVRKIKKNVPPHCNIFVLEPLWDMQRFEAASYSIQATSIYFAAMANGNSKMYSYSDLVGAIEAAGCTLVRAHHNLGINSYSLLQFSPRS</sequence>
<dbReference type="PROSITE" id="PS51683">
    <property type="entry name" value="SAM_OMT_II"/>
    <property type="match status" value="1"/>
</dbReference>
<keyword evidence="1" id="KW-0489">Methyltransferase</keyword>
<dbReference type="InterPro" id="IPR036388">
    <property type="entry name" value="WH-like_DNA-bd_sf"/>
</dbReference>
<dbReference type="RefSeq" id="WP_016522678.1">
    <property type="nucleotide sequence ID" value="NZ_KE332517.1"/>
</dbReference>
<evidence type="ECO:0000256" key="2">
    <source>
        <dbReference type="ARBA" id="ARBA00022679"/>
    </source>
</evidence>
<organism evidence="6 7">
    <name type="scientific">Treponema medium ATCC 700293</name>
    <dbReference type="NCBI Taxonomy" id="1125700"/>
    <lineage>
        <taxon>Bacteria</taxon>
        <taxon>Pseudomonadati</taxon>
        <taxon>Spirochaetota</taxon>
        <taxon>Spirochaetia</taxon>
        <taxon>Spirochaetales</taxon>
        <taxon>Treponemataceae</taxon>
        <taxon>Treponema</taxon>
    </lineage>
</organism>
<name>A0AA87NT04_TREMD</name>
<evidence type="ECO:0000259" key="5">
    <source>
        <dbReference type="Pfam" id="PF21212"/>
    </source>
</evidence>
<dbReference type="Proteomes" id="UP000014634">
    <property type="component" value="Unassembled WGS sequence"/>
</dbReference>
<keyword evidence="3" id="KW-0949">S-adenosyl-L-methionine</keyword>
<evidence type="ECO:0008006" key="8">
    <source>
        <dbReference type="Google" id="ProtNLM"/>
    </source>
</evidence>
<proteinExistence type="predicted"/>